<name>A0A8T2MN60_9TELE</name>
<evidence type="ECO:0000313" key="2">
    <source>
        <dbReference type="Proteomes" id="UP000824540"/>
    </source>
</evidence>
<dbReference type="EMBL" id="JAFBMS010001592">
    <property type="protein sequence ID" value="KAG9328973.1"/>
    <property type="molecule type" value="Genomic_DNA"/>
</dbReference>
<proteinExistence type="predicted"/>
<organism evidence="1 2">
    <name type="scientific">Albula glossodonta</name>
    <name type="common">roundjaw bonefish</name>
    <dbReference type="NCBI Taxonomy" id="121402"/>
    <lineage>
        <taxon>Eukaryota</taxon>
        <taxon>Metazoa</taxon>
        <taxon>Chordata</taxon>
        <taxon>Craniata</taxon>
        <taxon>Vertebrata</taxon>
        <taxon>Euteleostomi</taxon>
        <taxon>Actinopterygii</taxon>
        <taxon>Neopterygii</taxon>
        <taxon>Teleostei</taxon>
        <taxon>Albuliformes</taxon>
        <taxon>Albulidae</taxon>
        <taxon>Albula</taxon>
    </lineage>
</organism>
<reference evidence="1" key="1">
    <citation type="thesis" date="2021" institute="BYU ScholarsArchive" country="Provo, UT, USA">
        <title>Applications of and Algorithms for Genome Assembly and Genomic Analyses with an Emphasis on Marine Teleosts.</title>
        <authorList>
            <person name="Pickett B.D."/>
        </authorList>
    </citation>
    <scope>NUCLEOTIDE SEQUENCE</scope>
    <source>
        <strain evidence="1">HI-2016</strain>
    </source>
</reference>
<dbReference type="AlphaFoldDB" id="A0A8T2MN60"/>
<gene>
    <name evidence="1" type="ORF">JZ751_008564</name>
</gene>
<accession>A0A8T2MN60</accession>
<protein>
    <submittedName>
        <fullName evidence="1">Uncharacterized protein</fullName>
    </submittedName>
</protein>
<keyword evidence="2" id="KW-1185">Reference proteome</keyword>
<dbReference type="Proteomes" id="UP000824540">
    <property type="component" value="Unassembled WGS sequence"/>
</dbReference>
<sequence length="257" mass="27274">MKKCEISRQDRFRFCPPRGGVGGAAGLVLSVWGCKSSGSVSGCSPQCGGVTARAGESRAAVFPGLGRCACPAPACRSLRQPESPTALPLTVLPYSQSPLPPCLSLCYLTPRVPYSPASHCTTLQPESPTALPLTVLPYSQSPLPPCLSLCYLTARVPYRPASHCATLQPESPTALPLTLLPYSQTTALPLTPYSQRPLPPCLSLCYHTARVPYHPASHCATLQPESPTALPLTVLPYSQSPLPPFLSFFHPITPATL</sequence>
<evidence type="ECO:0000313" key="1">
    <source>
        <dbReference type="EMBL" id="KAG9328973.1"/>
    </source>
</evidence>
<comment type="caution">
    <text evidence="1">The sequence shown here is derived from an EMBL/GenBank/DDBJ whole genome shotgun (WGS) entry which is preliminary data.</text>
</comment>